<feature type="compositionally biased region" description="Low complexity" evidence="2">
    <location>
        <begin position="41"/>
        <end position="54"/>
    </location>
</feature>
<evidence type="ECO:0000256" key="3">
    <source>
        <dbReference type="SAM" id="Phobius"/>
    </source>
</evidence>
<dbReference type="SMART" id="SM00271">
    <property type="entry name" value="DnaJ"/>
    <property type="match status" value="1"/>
</dbReference>
<feature type="compositionally biased region" description="Low complexity" evidence="2">
    <location>
        <begin position="22"/>
        <end position="35"/>
    </location>
</feature>
<evidence type="ECO:0000259" key="4">
    <source>
        <dbReference type="PROSITE" id="PS50076"/>
    </source>
</evidence>
<protein>
    <recommendedName>
        <fullName evidence="4">J domain-containing protein</fullName>
    </recommendedName>
</protein>
<dbReference type="Pfam" id="PF00226">
    <property type="entry name" value="DnaJ"/>
    <property type="match status" value="1"/>
</dbReference>
<dbReference type="PROSITE" id="PS50076">
    <property type="entry name" value="DNAJ_2"/>
    <property type="match status" value="1"/>
</dbReference>
<proteinExistence type="predicted"/>
<keyword evidence="3" id="KW-0472">Membrane</keyword>
<dbReference type="PANTHER" id="PTHR43096:SF52">
    <property type="entry name" value="DNAJ HOMOLOG 1, MITOCHONDRIAL-RELATED"/>
    <property type="match status" value="1"/>
</dbReference>
<dbReference type="SUPFAM" id="SSF46565">
    <property type="entry name" value="Chaperone J-domain"/>
    <property type="match status" value="1"/>
</dbReference>
<feature type="transmembrane region" description="Helical" evidence="3">
    <location>
        <begin position="198"/>
        <end position="218"/>
    </location>
</feature>
<feature type="region of interest" description="Disordered" evidence="2">
    <location>
        <begin position="22"/>
        <end position="54"/>
    </location>
</feature>
<dbReference type="InterPro" id="IPR018253">
    <property type="entry name" value="DnaJ_domain_CS"/>
</dbReference>
<evidence type="ECO:0000256" key="1">
    <source>
        <dbReference type="ARBA" id="ARBA00023186"/>
    </source>
</evidence>
<dbReference type="PANTHER" id="PTHR43096">
    <property type="entry name" value="DNAJ HOMOLOG 1, MITOCHONDRIAL-RELATED"/>
    <property type="match status" value="1"/>
</dbReference>
<comment type="caution">
    <text evidence="5">The sequence shown here is derived from an EMBL/GenBank/DDBJ whole genome shotgun (WGS) entry which is preliminary data.</text>
</comment>
<sequence length="286" mass="32642">MIPPSPARGLCAVCRRAVSSSSSSASSTSSLLRPRLPLPASPRRYPSSSRRTYATVNEQSRGIASWPNSAHPTPYEILSAQRGAPYTKRRFYELVKVYHPDKHDHNPDLAHIPAPTRVERYRLIVAANDILSDPAKRRLYDEHGLGWTAGRAPSVHDTMRHADHAWRQRANNPAGNATWEDWERWYERRDGKTQEPMYMSNGTFATLVVALCMVGAFVQMYRADSMGAKYVDYKARHHGAIAEEMRRSSLASVGRSRDERVDEFLRDRKTSELVDMSEVYQERLRR</sequence>
<keyword evidence="3" id="KW-1133">Transmembrane helix</keyword>
<dbReference type="GO" id="GO:0005737">
    <property type="term" value="C:cytoplasm"/>
    <property type="evidence" value="ECO:0007669"/>
    <property type="project" value="TreeGrafter"/>
</dbReference>
<dbReference type="EMBL" id="JAGPNK010000004">
    <property type="protein sequence ID" value="KAH7322844.1"/>
    <property type="molecule type" value="Genomic_DNA"/>
</dbReference>
<dbReference type="Proteomes" id="UP000813444">
    <property type="component" value="Unassembled WGS sequence"/>
</dbReference>
<keyword evidence="3" id="KW-0812">Transmembrane</keyword>
<evidence type="ECO:0000313" key="6">
    <source>
        <dbReference type="Proteomes" id="UP000813444"/>
    </source>
</evidence>
<dbReference type="InterPro" id="IPR036869">
    <property type="entry name" value="J_dom_sf"/>
</dbReference>
<keyword evidence="1" id="KW-0143">Chaperone</keyword>
<name>A0A8K0SXE1_9HYPO</name>
<evidence type="ECO:0000313" key="5">
    <source>
        <dbReference type="EMBL" id="KAH7322844.1"/>
    </source>
</evidence>
<dbReference type="GO" id="GO:0051082">
    <property type="term" value="F:unfolded protein binding"/>
    <property type="evidence" value="ECO:0007669"/>
    <property type="project" value="TreeGrafter"/>
</dbReference>
<organism evidence="5 6">
    <name type="scientific">Stachybotrys elegans</name>
    <dbReference type="NCBI Taxonomy" id="80388"/>
    <lineage>
        <taxon>Eukaryota</taxon>
        <taxon>Fungi</taxon>
        <taxon>Dikarya</taxon>
        <taxon>Ascomycota</taxon>
        <taxon>Pezizomycotina</taxon>
        <taxon>Sordariomycetes</taxon>
        <taxon>Hypocreomycetidae</taxon>
        <taxon>Hypocreales</taxon>
        <taxon>Stachybotryaceae</taxon>
        <taxon>Stachybotrys</taxon>
    </lineage>
</organism>
<reference evidence="5" key="1">
    <citation type="journal article" date="2021" name="Nat. Commun.">
        <title>Genetic determinants of endophytism in the Arabidopsis root mycobiome.</title>
        <authorList>
            <person name="Mesny F."/>
            <person name="Miyauchi S."/>
            <person name="Thiergart T."/>
            <person name="Pickel B."/>
            <person name="Atanasova L."/>
            <person name="Karlsson M."/>
            <person name="Huettel B."/>
            <person name="Barry K.W."/>
            <person name="Haridas S."/>
            <person name="Chen C."/>
            <person name="Bauer D."/>
            <person name="Andreopoulos W."/>
            <person name="Pangilinan J."/>
            <person name="LaButti K."/>
            <person name="Riley R."/>
            <person name="Lipzen A."/>
            <person name="Clum A."/>
            <person name="Drula E."/>
            <person name="Henrissat B."/>
            <person name="Kohler A."/>
            <person name="Grigoriev I.V."/>
            <person name="Martin F.M."/>
            <person name="Hacquard S."/>
        </authorList>
    </citation>
    <scope>NUCLEOTIDE SEQUENCE</scope>
    <source>
        <strain evidence="5">MPI-CAGE-CH-0235</strain>
    </source>
</reference>
<feature type="domain" description="J" evidence="4">
    <location>
        <begin position="73"/>
        <end position="144"/>
    </location>
</feature>
<dbReference type="OrthoDB" id="445556at2759"/>
<gene>
    <name evidence="5" type="ORF">B0I35DRAFT_476748</name>
</gene>
<dbReference type="AlphaFoldDB" id="A0A8K0SXE1"/>
<keyword evidence="6" id="KW-1185">Reference proteome</keyword>
<dbReference type="Gene3D" id="1.10.287.110">
    <property type="entry name" value="DnaJ domain"/>
    <property type="match status" value="1"/>
</dbReference>
<evidence type="ECO:0000256" key="2">
    <source>
        <dbReference type="SAM" id="MobiDB-lite"/>
    </source>
</evidence>
<dbReference type="InterPro" id="IPR001623">
    <property type="entry name" value="DnaJ_domain"/>
</dbReference>
<accession>A0A8K0SXE1</accession>
<dbReference type="GO" id="GO:0042026">
    <property type="term" value="P:protein refolding"/>
    <property type="evidence" value="ECO:0007669"/>
    <property type="project" value="TreeGrafter"/>
</dbReference>
<dbReference type="PROSITE" id="PS00636">
    <property type="entry name" value="DNAJ_1"/>
    <property type="match status" value="1"/>
</dbReference>
<dbReference type="CDD" id="cd06257">
    <property type="entry name" value="DnaJ"/>
    <property type="match status" value="1"/>
</dbReference>
<dbReference type="PRINTS" id="PR00625">
    <property type="entry name" value="JDOMAIN"/>
</dbReference>